<keyword evidence="1 5" id="KW-0328">Glycosyltransferase</keyword>
<feature type="binding site" evidence="5">
    <location>
        <position position="228"/>
    </location>
    <ligand>
        <name>Mg(2+)</name>
        <dbReference type="ChEBI" id="CHEBI:18420"/>
        <label>2</label>
    </ligand>
</feature>
<keyword evidence="9" id="KW-1185">Reference proteome</keyword>
<comment type="catalytic activity">
    <reaction evidence="5">
        <text>N-(5-phospho-beta-D-ribosyl)anthranilate + diphosphate = 5-phospho-alpha-D-ribose 1-diphosphate + anthranilate</text>
        <dbReference type="Rhea" id="RHEA:11768"/>
        <dbReference type="ChEBI" id="CHEBI:16567"/>
        <dbReference type="ChEBI" id="CHEBI:18277"/>
        <dbReference type="ChEBI" id="CHEBI:33019"/>
        <dbReference type="ChEBI" id="CHEBI:58017"/>
        <dbReference type="EC" id="2.4.2.18"/>
    </reaction>
</comment>
<dbReference type="Proteomes" id="UP001551675">
    <property type="component" value="Unassembled WGS sequence"/>
</dbReference>
<dbReference type="PANTHER" id="PTHR43285">
    <property type="entry name" value="ANTHRANILATE PHOSPHORIBOSYLTRANSFERASE"/>
    <property type="match status" value="1"/>
</dbReference>
<evidence type="ECO:0000256" key="2">
    <source>
        <dbReference type="ARBA" id="ARBA00022679"/>
    </source>
</evidence>
<proteinExistence type="inferred from homology"/>
<dbReference type="InterPro" id="IPR000312">
    <property type="entry name" value="Glycosyl_Trfase_fam3"/>
</dbReference>
<feature type="binding site" evidence="5">
    <location>
        <position position="92"/>
    </location>
    <ligand>
        <name>5-phospho-alpha-D-ribose 1-diphosphate</name>
        <dbReference type="ChEBI" id="CHEBI:58017"/>
    </ligand>
</feature>
<feature type="binding site" evidence="5">
    <location>
        <begin position="112"/>
        <end position="120"/>
    </location>
    <ligand>
        <name>5-phospho-alpha-D-ribose 1-diphosphate</name>
        <dbReference type="ChEBI" id="CHEBI:58017"/>
    </ligand>
</feature>
<feature type="binding site" evidence="5">
    <location>
        <position position="229"/>
    </location>
    <ligand>
        <name>Mg(2+)</name>
        <dbReference type="ChEBI" id="CHEBI:18420"/>
        <label>1</label>
    </ligand>
</feature>
<dbReference type="Pfam" id="PF02885">
    <property type="entry name" value="Glycos_trans_3N"/>
    <property type="match status" value="1"/>
</dbReference>
<dbReference type="PANTHER" id="PTHR43285:SF2">
    <property type="entry name" value="ANTHRANILATE PHOSPHORIBOSYLTRANSFERASE"/>
    <property type="match status" value="1"/>
</dbReference>
<dbReference type="EC" id="2.4.2.18" evidence="5"/>
<comment type="similarity">
    <text evidence="5">Belongs to the anthranilate phosphoribosyltransferase family.</text>
</comment>
<comment type="caution">
    <text evidence="5">Lacks conserved residue(s) required for the propagation of feature annotation.</text>
</comment>
<evidence type="ECO:0000259" key="7">
    <source>
        <dbReference type="Pfam" id="PF02885"/>
    </source>
</evidence>
<dbReference type="HAMAP" id="MF_00211">
    <property type="entry name" value="TrpD"/>
    <property type="match status" value="1"/>
</dbReference>
<keyword evidence="3 5" id="KW-0822">Tryptophan biosynthesis</keyword>
<feature type="binding site" evidence="5">
    <location>
        <position position="170"/>
    </location>
    <ligand>
        <name>anthranilate</name>
        <dbReference type="ChEBI" id="CHEBI:16567"/>
        <label>2</label>
    </ligand>
</feature>
<accession>A0ABV3GAZ9</accession>
<evidence type="ECO:0000256" key="5">
    <source>
        <dbReference type="HAMAP-Rule" id="MF_00211"/>
    </source>
</evidence>
<evidence type="ECO:0000256" key="4">
    <source>
        <dbReference type="ARBA" id="ARBA00023141"/>
    </source>
</evidence>
<comment type="cofactor">
    <cofactor evidence="5">
        <name>Mg(2+)</name>
        <dbReference type="ChEBI" id="CHEBI:18420"/>
    </cofactor>
    <text evidence="5">Binds 2 magnesium ions per monomer.</text>
</comment>
<comment type="pathway">
    <text evidence="5">Amino-acid biosynthesis; L-tryptophan biosynthesis; L-tryptophan from chorismate: step 2/5.</text>
</comment>
<dbReference type="RefSeq" id="WP_061256557.1">
    <property type="nucleotide sequence ID" value="NZ_JBFALK010000003.1"/>
</dbReference>
<feature type="binding site" evidence="5">
    <location>
        <position position="229"/>
    </location>
    <ligand>
        <name>Mg(2+)</name>
        <dbReference type="ChEBI" id="CHEBI:18420"/>
        <label>2</label>
    </ligand>
</feature>
<dbReference type="SUPFAM" id="SSF47648">
    <property type="entry name" value="Nucleoside phosphorylase/phosphoribosyltransferase N-terminal domain"/>
    <property type="match status" value="1"/>
</dbReference>
<keyword evidence="4 5" id="KW-0057">Aromatic amino acid biosynthesis</keyword>
<dbReference type="Gene3D" id="1.20.970.10">
    <property type="entry name" value="Transferase, Pyrimidine Nucleoside Phosphorylase, Chain C"/>
    <property type="match status" value="1"/>
</dbReference>
<name>A0ABV3GAZ9_MICGL</name>
<feature type="binding site" evidence="5">
    <location>
        <begin position="94"/>
        <end position="97"/>
    </location>
    <ligand>
        <name>5-phospho-alpha-D-ribose 1-diphosphate</name>
        <dbReference type="ChEBI" id="CHEBI:58017"/>
    </ligand>
</feature>
<dbReference type="InterPro" id="IPR017459">
    <property type="entry name" value="Glycosyl_Trfase_fam3_N_dom"/>
</dbReference>
<feature type="binding site" evidence="5">
    <location>
        <position position="84"/>
    </location>
    <ligand>
        <name>5-phospho-alpha-D-ribose 1-diphosphate</name>
        <dbReference type="ChEBI" id="CHEBI:58017"/>
    </ligand>
</feature>
<comment type="subunit">
    <text evidence="5">Homodimer.</text>
</comment>
<feature type="domain" description="Glycosyl transferase family 3 N-terminal" evidence="7">
    <location>
        <begin position="9"/>
        <end position="70"/>
    </location>
</feature>
<dbReference type="Gene3D" id="3.40.1030.10">
    <property type="entry name" value="Nucleoside phosphorylase/phosphoribosyltransferase catalytic domain"/>
    <property type="match status" value="1"/>
</dbReference>
<keyword evidence="5" id="KW-0460">Magnesium</keyword>
<evidence type="ECO:0000256" key="1">
    <source>
        <dbReference type="ARBA" id="ARBA00022676"/>
    </source>
</evidence>
<evidence type="ECO:0000256" key="3">
    <source>
        <dbReference type="ARBA" id="ARBA00022822"/>
    </source>
</evidence>
<dbReference type="GO" id="GO:0004048">
    <property type="term" value="F:anthranilate phosphoribosyltransferase activity"/>
    <property type="evidence" value="ECO:0007669"/>
    <property type="project" value="UniProtKB-EC"/>
</dbReference>
<dbReference type="EMBL" id="JBFALK010000003">
    <property type="protein sequence ID" value="MEV0968768.1"/>
    <property type="molecule type" value="Genomic_DNA"/>
</dbReference>
<feature type="binding site" evidence="5">
    <location>
        <position position="115"/>
    </location>
    <ligand>
        <name>anthranilate</name>
        <dbReference type="ChEBI" id="CHEBI:16567"/>
        <label>1</label>
    </ligand>
</feature>
<dbReference type="InterPro" id="IPR036320">
    <property type="entry name" value="Glycosyl_Trfase_fam3_N_dom_sf"/>
</dbReference>
<gene>
    <name evidence="5 8" type="primary">trpD</name>
    <name evidence="8" type="ORF">AB0I59_09045</name>
</gene>
<sequence>MDSRTTWPSLLTALLAGEHLTADETAWAMGEIMSGDATPAQIGAFAVALRAKGETVAEAAGLARTMLDRAVPLSIEGPVVDIVGTGGDRAHTVNVSTMAAIVAAAAGARVVKHGNRAASSLCGAADVLEHLGVVLDLSPEGTARLAVEAGIAFCFAPVYHSGFRFTGPPRREIGIPTVFNFLGPLTNPARPSAQAIGVFDARMLPVVAGVFAERGVSALVFRGEDGLDELSTAGPSRVFVVRDGVPRETMFDPADIGVARSRPDDLRGGDVAFNAAAVHDTLAGKTGPVRDAVLLNAAAALVALDGAGDDLVAALGAAYARAAEAVDTGRAAATLDRWVEISRALAS</sequence>
<feature type="binding site" evidence="5">
    <location>
        <position position="96"/>
    </location>
    <ligand>
        <name>Mg(2+)</name>
        <dbReference type="ChEBI" id="CHEBI:18420"/>
        <label>1</label>
    </ligand>
</feature>
<comment type="caution">
    <text evidence="8">The sequence shown here is derived from an EMBL/GenBank/DDBJ whole genome shotgun (WGS) entry which is preliminary data.</text>
</comment>
<organism evidence="8 9">
    <name type="scientific">Microtetraspora glauca</name>
    <dbReference type="NCBI Taxonomy" id="1996"/>
    <lineage>
        <taxon>Bacteria</taxon>
        <taxon>Bacillati</taxon>
        <taxon>Actinomycetota</taxon>
        <taxon>Actinomycetes</taxon>
        <taxon>Streptosporangiales</taxon>
        <taxon>Streptosporangiaceae</taxon>
        <taxon>Microtetraspora</taxon>
    </lineage>
</organism>
<dbReference type="InterPro" id="IPR035902">
    <property type="entry name" value="Nuc_phospho_transferase"/>
</dbReference>
<feature type="domain" description="Glycosyl transferase family 3" evidence="6">
    <location>
        <begin position="77"/>
        <end position="331"/>
    </location>
</feature>
<feature type="binding site" evidence="5">
    <location>
        <position position="84"/>
    </location>
    <ligand>
        <name>anthranilate</name>
        <dbReference type="ChEBI" id="CHEBI:16567"/>
        <label>1</label>
    </ligand>
</feature>
<evidence type="ECO:0000313" key="8">
    <source>
        <dbReference type="EMBL" id="MEV0968768.1"/>
    </source>
</evidence>
<dbReference type="Pfam" id="PF00591">
    <property type="entry name" value="Glycos_transf_3"/>
    <property type="match status" value="1"/>
</dbReference>
<dbReference type="InterPro" id="IPR005940">
    <property type="entry name" value="Anthranilate_Pribosyl_Tfrase"/>
</dbReference>
<comment type="function">
    <text evidence="5">Catalyzes the transfer of the phosphoribosyl group of 5-phosphorylribose-1-pyrophosphate (PRPP) to anthranilate to yield N-(5'-phosphoribosyl)-anthranilate (PRA).</text>
</comment>
<protein>
    <recommendedName>
        <fullName evidence="5">Anthranilate phosphoribosyltransferase</fullName>
        <ecNumber evidence="5">2.4.2.18</ecNumber>
    </recommendedName>
</protein>
<reference evidence="8 9" key="1">
    <citation type="submission" date="2024-06" db="EMBL/GenBank/DDBJ databases">
        <title>The Natural Products Discovery Center: Release of the First 8490 Sequenced Strains for Exploring Actinobacteria Biosynthetic Diversity.</title>
        <authorList>
            <person name="Kalkreuter E."/>
            <person name="Kautsar S.A."/>
            <person name="Yang D."/>
            <person name="Bader C.D."/>
            <person name="Teijaro C.N."/>
            <person name="Fluegel L."/>
            <person name="Davis C.M."/>
            <person name="Simpson J.R."/>
            <person name="Lauterbach L."/>
            <person name="Steele A.D."/>
            <person name="Gui C."/>
            <person name="Meng S."/>
            <person name="Li G."/>
            <person name="Viehrig K."/>
            <person name="Ye F."/>
            <person name="Su P."/>
            <person name="Kiefer A.F."/>
            <person name="Nichols A."/>
            <person name="Cepeda A.J."/>
            <person name="Yan W."/>
            <person name="Fan B."/>
            <person name="Jiang Y."/>
            <person name="Adhikari A."/>
            <person name="Zheng C.-J."/>
            <person name="Schuster L."/>
            <person name="Cowan T.M."/>
            <person name="Smanski M.J."/>
            <person name="Chevrette M.G."/>
            <person name="De Carvalho L.P.S."/>
            <person name="Shen B."/>
        </authorList>
    </citation>
    <scope>NUCLEOTIDE SEQUENCE [LARGE SCALE GENOMIC DNA]</scope>
    <source>
        <strain evidence="8 9">NPDC050100</strain>
    </source>
</reference>
<dbReference type="NCBIfam" id="TIGR01245">
    <property type="entry name" value="trpD"/>
    <property type="match status" value="1"/>
</dbReference>
<evidence type="ECO:0000313" key="9">
    <source>
        <dbReference type="Proteomes" id="UP001551675"/>
    </source>
</evidence>
<feature type="binding site" evidence="5">
    <location>
        <begin position="87"/>
        <end position="88"/>
    </location>
    <ligand>
        <name>5-phospho-alpha-D-ribose 1-diphosphate</name>
        <dbReference type="ChEBI" id="CHEBI:58017"/>
    </ligand>
</feature>
<dbReference type="SUPFAM" id="SSF52418">
    <property type="entry name" value="Nucleoside phosphorylase/phosphoribosyltransferase catalytic domain"/>
    <property type="match status" value="1"/>
</dbReference>
<keyword evidence="2 5" id="KW-0808">Transferase</keyword>
<feature type="binding site" evidence="5">
    <location>
        <position position="124"/>
    </location>
    <ligand>
        <name>5-phospho-alpha-D-ribose 1-diphosphate</name>
        <dbReference type="ChEBI" id="CHEBI:58017"/>
    </ligand>
</feature>
<evidence type="ECO:0000259" key="6">
    <source>
        <dbReference type="Pfam" id="PF00591"/>
    </source>
</evidence>
<keyword evidence="5" id="KW-0028">Amino-acid biosynthesis</keyword>
<keyword evidence="5" id="KW-0479">Metal-binding</keyword>